<dbReference type="InterPro" id="IPR036291">
    <property type="entry name" value="NAD(P)-bd_dom_sf"/>
</dbReference>
<keyword evidence="5" id="KW-1185">Reference proteome</keyword>
<evidence type="ECO:0000313" key="5">
    <source>
        <dbReference type="Proteomes" id="UP000219465"/>
    </source>
</evidence>
<dbReference type="OrthoDB" id="9801785at2"/>
<dbReference type="Proteomes" id="UP000219465">
    <property type="component" value="Unassembled WGS sequence"/>
</dbReference>
<dbReference type="RefSeq" id="WP_097108336.1">
    <property type="nucleotide sequence ID" value="NZ_OCPC01000004.1"/>
</dbReference>
<sequence length="309" mass="33326">MKALVTGGAGFIGSNLCRLLRSQGHEVVVIDSLLSGYRLNLDFDPEIRFVEADIRDASAVEAAVEGCDVVFHLAAAVGNKRSIDDPRLDADINVMGTVTLMEAARRAGVGRVVVSSSAGIFGELKTLPISEDHPIDPDSPYGASKLFKEKFSLSYSKLYDIGVVALRYFNVYGINQRFDAYGNVIPIFAYRMLRGEPITVFGDGEQTRDFVNVQDVAQANYKAGLAEGVSGAFNLGSGTRITINALIEMMQEASGIKATVEYGPPRPGDVRDSLADISAARASLGFSPSADFEACLRDYMAWLKTDMAN</sequence>
<comment type="pathway">
    <text evidence="1">Bacterial outer membrane biogenesis; LPS O-antigen biosynthesis.</text>
</comment>
<dbReference type="Pfam" id="PF01370">
    <property type="entry name" value="Epimerase"/>
    <property type="match status" value="1"/>
</dbReference>
<feature type="domain" description="NAD-dependent epimerase/dehydratase" evidence="3">
    <location>
        <begin position="3"/>
        <end position="236"/>
    </location>
</feature>
<proteinExistence type="inferred from homology"/>
<evidence type="ECO:0000259" key="3">
    <source>
        <dbReference type="Pfam" id="PF01370"/>
    </source>
</evidence>
<dbReference type="EMBL" id="OCPC01000004">
    <property type="protein sequence ID" value="SOE17833.1"/>
    <property type="molecule type" value="Genomic_DNA"/>
</dbReference>
<evidence type="ECO:0000256" key="1">
    <source>
        <dbReference type="ARBA" id="ARBA00005125"/>
    </source>
</evidence>
<organism evidence="4 5">
    <name type="scientific">Hoeflea halophila</name>
    <dbReference type="NCBI Taxonomy" id="714899"/>
    <lineage>
        <taxon>Bacteria</taxon>
        <taxon>Pseudomonadati</taxon>
        <taxon>Pseudomonadota</taxon>
        <taxon>Alphaproteobacteria</taxon>
        <taxon>Hyphomicrobiales</taxon>
        <taxon>Rhizobiaceae</taxon>
        <taxon>Hoeflea</taxon>
    </lineage>
</organism>
<dbReference type="SUPFAM" id="SSF51735">
    <property type="entry name" value="NAD(P)-binding Rossmann-fold domains"/>
    <property type="match status" value="1"/>
</dbReference>
<reference evidence="5" key="1">
    <citation type="submission" date="2017-08" db="EMBL/GenBank/DDBJ databases">
        <authorList>
            <person name="Varghese N."/>
            <person name="Submissions S."/>
        </authorList>
    </citation>
    <scope>NUCLEOTIDE SEQUENCE [LARGE SCALE GENOMIC DNA]</scope>
    <source>
        <strain evidence="5">KCTC 23107</strain>
    </source>
</reference>
<comment type="similarity">
    <text evidence="2">Belongs to the NAD(P)-dependent epimerase/dehydratase family.</text>
</comment>
<dbReference type="PANTHER" id="PTHR43000">
    <property type="entry name" value="DTDP-D-GLUCOSE 4,6-DEHYDRATASE-RELATED"/>
    <property type="match status" value="1"/>
</dbReference>
<dbReference type="PRINTS" id="PR01713">
    <property type="entry name" value="NUCEPIMERASE"/>
</dbReference>
<evidence type="ECO:0000313" key="4">
    <source>
        <dbReference type="EMBL" id="SOE17833.1"/>
    </source>
</evidence>
<dbReference type="InterPro" id="IPR001509">
    <property type="entry name" value="Epimerase_deHydtase"/>
</dbReference>
<dbReference type="Gene3D" id="3.90.25.10">
    <property type="entry name" value="UDP-galactose 4-epimerase, domain 1"/>
    <property type="match status" value="1"/>
</dbReference>
<dbReference type="Gene3D" id="3.40.50.720">
    <property type="entry name" value="NAD(P)-binding Rossmann-like Domain"/>
    <property type="match status" value="1"/>
</dbReference>
<name>A0A286ICG7_9HYPH</name>
<accession>A0A286ICG7</accession>
<evidence type="ECO:0000256" key="2">
    <source>
        <dbReference type="ARBA" id="ARBA00007637"/>
    </source>
</evidence>
<protein>
    <submittedName>
        <fullName evidence="4">UDP-glucose 4-epimerase</fullName>
    </submittedName>
</protein>
<gene>
    <name evidence="4" type="ORF">SAMN05877838_2737</name>
</gene>
<dbReference type="AlphaFoldDB" id="A0A286ICG7"/>